<evidence type="ECO:0000313" key="5">
    <source>
        <dbReference type="Proteomes" id="UP000486351"/>
    </source>
</evidence>
<gene>
    <name evidence="3" type="ORF">PF008_g33239</name>
    <name evidence="2" type="ORF">PF011_g32568</name>
</gene>
<dbReference type="Proteomes" id="UP000460718">
    <property type="component" value="Unassembled WGS sequence"/>
</dbReference>
<evidence type="ECO:0000313" key="2">
    <source>
        <dbReference type="EMBL" id="KAE8952890.1"/>
    </source>
</evidence>
<feature type="region of interest" description="Disordered" evidence="1">
    <location>
        <begin position="1"/>
        <end position="23"/>
    </location>
</feature>
<evidence type="ECO:0000313" key="4">
    <source>
        <dbReference type="Proteomes" id="UP000460718"/>
    </source>
</evidence>
<reference evidence="4 5" key="1">
    <citation type="submission" date="2018-09" db="EMBL/GenBank/DDBJ databases">
        <title>Genomic investigation of the strawberry pathogen Phytophthora fragariae indicates pathogenicity is determined by transcriptional variation in three key races.</title>
        <authorList>
            <person name="Adams T.M."/>
            <person name="Armitage A.D."/>
            <person name="Sobczyk M.K."/>
            <person name="Bates H.J."/>
            <person name="Dunwell J.M."/>
            <person name="Nellist C.F."/>
            <person name="Harrison R.J."/>
        </authorList>
    </citation>
    <scope>NUCLEOTIDE SEQUENCE [LARGE SCALE GENOMIC DNA]</scope>
    <source>
        <strain evidence="3 5">NOV-77</strain>
        <strain evidence="2 4">SCRP245</strain>
    </source>
</reference>
<comment type="caution">
    <text evidence="2">The sequence shown here is derived from an EMBL/GenBank/DDBJ whole genome shotgun (WGS) entry which is preliminary data.</text>
</comment>
<evidence type="ECO:0000256" key="1">
    <source>
        <dbReference type="SAM" id="MobiDB-lite"/>
    </source>
</evidence>
<dbReference type="AlphaFoldDB" id="A0A6A3G7N3"/>
<organism evidence="2 4">
    <name type="scientific">Phytophthora fragariae</name>
    <dbReference type="NCBI Taxonomy" id="53985"/>
    <lineage>
        <taxon>Eukaryota</taxon>
        <taxon>Sar</taxon>
        <taxon>Stramenopiles</taxon>
        <taxon>Oomycota</taxon>
        <taxon>Peronosporomycetes</taxon>
        <taxon>Peronosporales</taxon>
        <taxon>Peronosporaceae</taxon>
        <taxon>Phytophthora</taxon>
    </lineage>
</organism>
<sequence>MADTGGVSAEDTRLVEGRRRRRRNKAGQYVLEYELLPVGDERHGNAVGERLWLSVADYERLCQSGRVVEDSQVGEAV</sequence>
<dbReference type="EMBL" id="QXFY01011639">
    <property type="protein sequence ID" value="KAE9259950.1"/>
    <property type="molecule type" value="Genomic_DNA"/>
</dbReference>
<proteinExistence type="predicted"/>
<protein>
    <submittedName>
        <fullName evidence="2">Uncharacterized protein</fullName>
    </submittedName>
</protein>
<dbReference type="EMBL" id="QXFW01010397">
    <property type="protein sequence ID" value="KAE8952890.1"/>
    <property type="molecule type" value="Genomic_DNA"/>
</dbReference>
<accession>A0A6A3G7N3</accession>
<name>A0A6A3G7N3_9STRA</name>
<dbReference type="Proteomes" id="UP000486351">
    <property type="component" value="Unassembled WGS sequence"/>
</dbReference>
<evidence type="ECO:0000313" key="3">
    <source>
        <dbReference type="EMBL" id="KAE9259950.1"/>
    </source>
</evidence>